<proteinExistence type="predicted"/>
<evidence type="ECO:0000313" key="3">
    <source>
        <dbReference type="Proteomes" id="UP000664534"/>
    </source>
</evidence>
<dbReference type="AlphaFoldDB" id="A0A8H3ISN4"/>
<reference evidence="2" key="1">
    <citation type="submission" date="2021-03" db="EMBL/GenBank/DDBJ databases">
        <authorList>
            <person name="Tagirdzhanova G."/>
        </authorList>
    </citation>
    <scope>NUCLEOTIDE SEQUENCE</scope>
</reference>
<evidence type="ECO:0000313" key="2">
    <source>
        <dbReference type="EMBL" id="CAF9926060.1"/>
    </source>
</evidence>
<comment type="caution">
    <text evidence="2">The sequence shown here is derived from an EMBL/GenBank/DDBJ whole genome shotgun (WGS) entry which is preliminary data.</text>
</comment>
<feature type="compositionally biased region" description="Low complexity" evidence="1">
    <location>
        <begin position="198"/>
        <end position="209"/>
    </location>
</feature>
<feature type="compositionally biased region" description="Polar residues" evidence="1">
    <location>
        <begin position="63"/>
        <end position="74"/>
    </location>
</feature>
<organism evidence="2 3">
    <name type="scientific">Imshaugia aleurites</name>
    <dbReference type="NCBI Taxonomy" id="172621"/>
    <lineage>
        <taxon>Eukaryota</taxon>
        <taxon>Fungi</taxon>
        <taxon>Dikarya</taxon>
        <taxon>Ascomycota</taxon>
        <taxon>Pezizomycotina</taxon>
        <taxon>Lecanoromycetes</taxon>
        <taxon>OSLEUM clade</taxon>
        <taxon>Lecanoromycetidae</taxon>
        <taxon>Lecanorales</taxon>
        <taxon>Lecanorineae</taxon>
        <taxon>Parmeliaceae</taxon>
        <taxon>Imshaugia</taxon>
    </lineage>
</organism>
<feature type="compositionally biased region" description="Basic and acidic residues" evidence="1">
    <location>
        <begin position="1"/>
        <end position="35"/>
    </location>
</feature>
<keyword evidence="3" id="KW-1185">Reference proteome</keyword>
<evidence type="ECO:0000256" key="1">
    <source>
        <dbReference type="SAM" id="MobiDB-lite"/>
    </source>
</evidence>
<sequence>MARDSLKRKEDRRIKILEERTQEAADSSDQERVQDLGEDSEAAGHTSSYPDPSSSDRRGFGTPFSSGILSQGASGNLAVDLDDVSEGYDGYHGVKSEPEDDWRKGLEESESPTMIPTPNIPTSNISTNITFESDDVVRGTLTATPTSSKDRVSVLKGVNVSTIPVKSSAGPSRFPRVTPTRAGMSPRGGRGLRTIISPAGTAAGDETPPATTPAPKTTPAPSTGGSGAGSGRRKRTESSGTASNVSPRQTRSVAKTTEVEVAGASPTVNPVVNPALAHMSQRRAFTKDSKLGKDVKVLPRHIPKVTDFDWELFDIYPAKDVDLKEAAAAIPKNVLLSDFWAYQMYHFEVQDRNAKHPTDFTKHVDYRSGAMRLGPDLNYTDDEVDDAGVVLSPTIKSLPWWKGAIKAQATAIQDVNSNPSAAPATANTDAPNAPEAQEDEEEIFVDYASLQLDTTQPTGPTESLHQRQPYASAAVRRPQVHRYCQGGEYPTVPGMCTREMHCRA</sequence>
<feature type="compositionally biased region" description="Polar residues" evidence="1">
    <location>
        <begin position="238"/>
        <end position="255"/>
    </location>
</feature>
<dbReference type="Proteomes" id="UP000664534">
    <property type="component" value="Unassembled WGS sequence"/>
</dbReference>
<feature type="compositionally biased region" description="Low complexity" evidence="1">
    <location>
        <begin position="417"/>
        <end position="434"/>
    </location>
</feature>
<feature type="compositionally biased region" description="Polar residues" evidence="1">
    <location>
        <begin position="111"/>
        <end position="127"/>
    </location>
</feature>
<feature type="compositionally biased region" description="Basic and acidic residues" evidence="1">
    <location>
        <begin position="92"/>
        <end position="107"/>
    </location>
</feature>
<name>A0A8H3ISN4_9LECA</name>
<dbReference type="EMBL" id="CAJPDT010000041">
    <property type="protein sequence ID" value="CAF9926060.1"/>
    <property type="molecule type" value="Genomic_DNA"/>
</dbReference>
<accession>A0A8H3ISN4</accession>
<feature type="region of interest" description="Disordered" evidence="1">
    <location>
        <begin position="417"/>
        <end position="439"/>
    </location>
</feature>
<feature type="region of interest" description="Disordered" evidence="1">
    <location>
        <begin position="454"/>
        <end position="473"/>
    </location>
</feature>
<protein>
    <submittedName>
        <fullName evidence="2">Uncharacterized protein</fullName>
    </submittedName>
</protein>
<feature type="region of interest" description="Disordered" evidence="1">
    <location>
        <begin position="166"/>
        <end position="274"/>
    </location>
</feature>
<feature type="region of interest" description="Disordered" evidence="1">
    <location>
        <begin position="1"/>
        <end position="127"/>
    </location>
</feature>
<feature type="compositionally biased region" description="Polar residues" evidence="1">
    <location>
        <begin position="454"/>
        <end position="463"/>
    </location>
</feature>
<gene>
    <name evidence="2" type="ORF">IMSHALPRED_006858</name>
</gene>